<dbReference type="Gene3D" id="1.10.10.10">
    <property type="entry name" value="Winged helix-like DNA-binding domain superfamily/Winged helix DNA-binding domain"/>
    <property type="match status" value="1"/>
</dbReference>
<dbReference type="EMBL" id="LNQE01001877">
    <property type="protein sequence ID" value="KUG03578.1"/>
    <property type="molecule type" value="Genomic_DNA"/>
</dbReference>
<dbReference type="Gene3D" id="3.40.50.450">
    <property type="match status" value="1"/>
</dbReference>
<sequence length="363" mass="39365">MEKHEKAALCVLHSIRGIGHRSLMKIKQEFGSYSRFLNHNAAGLTAFLPAYLLEEIAAVRKRIDPISYLDGLAKRGIGVSALDESSYPEALKNIHDPPAVIYCRGRMAALGNFSIAVVGARAATGYGKRIARELGQSLAECNVTVVSGMARGIDKEAHQGALDRNGCTIAVLGSGIDVVYPRENHKLYEQICSDGLVISEFPPGSNPDPAHFPMRNRLISGLSRGVVVVEARIKSGALITADFALEQGKDVFAVPGPINSPASAGTNKLIKQGAILTTGIIDIIQEYYDLEAQLHSFEPKQEELLLLDKEESVIIESMSSEPCHFDRLLNKTGYAIGQLSSLLLNLELRGIVQSLPGNYYVKL</sequence>
<dbReference type="GO" id="GO:0009294">
    <property type="term" value="P:DNA-mediated transformation"/>
    <property type="evidence" value="ECO:0007669"/>
    <property type="project" value="InterPro"/>
</dbReference>
<dbReference type="InterPro" id="IPR003488">
    <property type="entry name" value="DprA"/>
</dbReference>
<evidence type="ECO:0000313" key="4">
    <source>
        <dbReference type="EMBL" id="KUG03578.1"/>
    </source>
</evidence>
<gene>
    <name evidence="4" type="ORF">ASZ90_019011</name>
</gene>
<evidence type="ECO:0000259" key="3">
    <source>
        <dbReference type="Pfam" id="PF17782"/>
    </source>
</evidence>
<dbReference type="Pfam" id="PF02481">
    <property type="entry name" value="DNA_processg_A"/>
    <property type="match status" value="1"/>
</dbReference>
<dbReference type="Pfam" id="PF17782">
    <property type="entry name" value="WHD_DprA"/>
    <property type="match status" value="1"/>
</dbReference>
<evidence type="ECO:0000259" key="2">
    <source>
        <dbReference type="Pfam" id="PF02481"/>
    </source>
</evidence>
<dbReference type="InterPro" id="IPR057666">
    <property type="entry name" value="DrpA_SLOG"/>
</dbReference>
<dbReference type="InterPro" id="IPR036388">
    <property type="entry name" value="WH-like_DNA-bd_sf"/>
</dbReference>
<name>A0A0W8E4K6_9ZZZZ</name>
<comment type="caution">
    <text evidence="4">The sequence shown here is derived from an EMBL/GenBank/DDBJ whole genome shotgun (WGS) entry which is preliminary data.</text>
</comment>
<dbReference type="PANTHER" id="PTHR43022:SF1">
    <property type="entry name" value="PROTEIN SMF"/>
    <property type="match status" value="1"/>
</dbReference>
<proteinExistence type="inferred from homology"/>
<organism evidence="4">
    <name type="scientific">hydrocarbon metagenome</name>
    <dbReference type="NCBI Taxonomy" id="938273"/>
    <lineage>
        <taxon>unclassified sequences</taxon>
        <taxon>metagenomes</taxon>
        <taxon>ecological metagenomes</taxon>
    </lineage>
</organism>
<comment type="similarity">
    <text evidence="1">Belongs to the DprA/Smf family.</text>
</comment>
<reference evidence="4" key="1">
    <citation type="journal article" date="2015" name="Proc. Natl. Acad. Sci. U.S.A.">
        <title>Networks of energetic and metabolic interactions define dynamics in microbial communities.</title>
        <authorList>
            <person name="Embree M."/>
            <person name="Liu J.K."/>
            <person name="Al-Bassam M.M."/>
            <person name="Zengler K."/>
        </authorList>
    </citation>
    <scope>NUCLEOTIDE SEQUENCE</scope>
</reference>
<dbReference type="PANTHER" id="PTHR43022">
    <property type="entry name" value="PROTEIN SMF"/>
    <property type="match status" value="1"/>
</dbReference>
<dbReference type="AlphaFoldDB" id="A0A0W8E4K6"/>
<dbReference type="SUPFAM" id="SSF102405">
    <property type="entry name" value="MCP/YpsA-like"/>
    <property type="match status" value="1"/>
</dbReference>
<evidence type="ECO:0000256" key="1">
    <source>
        <dbReference type="ARBA" id="ARBA00006525"/>
    </source>
</evidence>
<dbReference type="NCBIfam" id="TIGR00732">
    <property type="entry name" value="dprA"/>
    <property type="match status" value="1"/>
</dbReference>
<feature type="domain" description="DprA winged helix" evidence="3">
    <location>
        <begin position="306"/>
        <end position="358"/>
    </location>
</feature>
<dbReference type="InterPro" id="IPR041614">
    <property type="entry name" value="DprA_WH"/>
</dbReference>
<accession>A0A0W8E4K6</accession>
<feature type="domain" description="Smf/DprA SLOG" evidence="2">
    <location>
        <begin position="82"/>
        <end position="287"/>
    </location>
</feature>
<protein>
    <submittedName>
        <fullName evidence="4">Rossmann fold nucleotide-binding protein smf</fullName>
    </submittedName>
</protein>